<organism evidence="1 2">
    <name type="scientific">Giardia intestinalis</name>
    <name type="common">Giardia lamblia</name>
    <dbReference type="NCBI Taxonomy" id="5741"/>
    <lineage>
        <taxon>Eukaryota</taxon>
        <taxon>Metamonada</taxon>
        <taxon>Diplomonadida</taxon>
        <taxon>Hexamitidae</taxon>
        <taxon>Giardiinae</taxon>
        <taxon>Giardia</taxon>
    </lineage>
</organism>
<dbReference type="PANTHER" id="PTHR23275">
    <property type="entry name" value="CABRIOLET.-RELATED"/>
    <property type="match status" value="1"/>
</dbReference>
<comment type="caution">
    <text evidence="1">The sequence shown here is derived from an EMBL/GenBank/DDBJ whole genome shotgun (WGS) entry which is preliminary data.</text>
</comment>
<dbReference type="EMBL" id="AHHH01000029">
    <property type="protein sequence ID" value="ESU44144.1"/>
    <property type="molecule type" value="Genomic_DNA"/>
</dbReference>
<dbReference type="PANTHER" id="PTHR23275:SF100">
    <property type="entry name" value="EGF-LIKE DOMAIN-CONTAINING PROTEIN"/>
    <property type="match status" value="1"/>
</dbReference>
<dbReference type="Proteomes" id="UP000018040">
    <property type="component" value="Unassembled WGS sequence"/>
</dbReference>
<proteinExistence type="predicted"/>
<dbReference type="AlphaFoldDB" id="V6TZZ0"/>
<dbReference type="InterPro" id="IPR052798">
    <property type="entry name" value="Giardia_VSA"/>
</dbReference>
<reference evidence="2" key="1">
    <citation type="submission" date="2012-02" db="EMBL/GenBank/DDBJ databases">
        <title>Genome sequencing of Giardia lamblia Genotypes A2 and B isolates (DH and GS) and comparative analysis with the genomes of Genotypes A1 and E (WB and Pig).</title>
        <authorList>
            <person name="Adam R."/>
            <person name="Dahlstrom E."/>
            <person name="Martens C."/>
            <person name="Bruno D."/>
            <person name="Barbian K."/>
            <person name="Porcella S.F."/>
            <person name="Nash T."/>
        </authorList>
    </citation>
    <scope>NUCLEOTIDE SEQUENCE</scope>
    <source>
        <strain evidence="2">GS</strain>
    </source>
</reference>
<protein>
    <submittedName>
        <fullName evidence="1">Variant-specific surface protein</fullName>
    </submittedName>
</protein>
<accession>V6TZZ0</accession>
<dbReference type="VEuPathDB" id="GiardiaDB:GL50581_1987"/>
<evidence type="ECO:0000313" key="1">
    <source>
        <dbReference type="EMBL" id="ESU44144.1"/>
    </source>
</evidence>
<sequence>VLLAIYLAVGALAAVCKDESQTSTCAQCETVGTTEVCAECQTGGKVPIDGVCVDKNEATGKCKTASGGVINTEKACGQCGASYFLHKGGCYKKGQQPGQTICTDTSSTQGHCKVCTSGYFSNPAATDNTKESCIACGNTTDDTTNNNKGAQNCATCTVEGAGTTGKTAKCISIANPSRET</sequence>
<evidence type="ECO:0000313" key="2">
    <source>
        <dbReference type="Proteomes" id="UP000018040"/>
    </source>
</evidence>
<feature type="non-terminal residue" evidence="1">
    <location>
        <position position="1"/>
    </location>
</feature>
<dbReference type="InterPro" id="IPR005127">
    <property type="entry name" value="Giardia_VSP"/>
</dbReference>
<name>V6TZZ0_GIAIN</name>
<gene>
    <name evidence="1" type="ORF">GSB_150453</name>
</gene>
<dbReference type="Pfam" id="PF03302">
    <property type="entry name" value="VSP"/>
    <property type="match status" value="1"/>
</dbReference>
<dbReference type="OrthoDB" id="430826at2759"/>
<reference evidence="1 2" key="2">
    <citation type="journal article" date="2013" name="Genome Biol. Evol.">
        <title>Genome sequencing of Giardia lamblia genotypes A2 and B isolates (DH and GS) and comparative analysis with the genomes of genotypes A1 and E (WB and Pig).</title>
        <authorList>
            <person name="Adam R.D."/>
            <person name="Dahlstrom E.W."/>
            <person name="Martens C.A."/>
            <person name="Bruno D.P."/>
            <person name="Barbian K.D."/>
            <person name="Ricklefs S.M."/>
            <person name="Hernandez M.M."/>
            <person name="Narla N.P."/>
            <person name="Patel R.B."/>
            <person name="Porcella S.F."/>
            <person name="Nash T.E."/>
        </authorList>
    </citation>
    <scope>NUCLEOTIDE SEQUENCE [LARGE SCALE GENOMIC DNA]</scope>
    <source>
        <strain evidence="1 2">GS</strain>
    </source>
</reference>